<feature type="compositionally biased region" description="Polar residues" evidence="1">
    <location>
        <begin position="266"/>
        <end position="292"/>
    </location>
</feature>
<feature type="compositionally biased region" description="Basic and acidic residues" evidence="1">
    <location>
        <begin position="1053"/>
        <end position="1062"/>
    </location>
</feature>
<dbReference type="EnsemblMetazoa" id="AALFPA23_002663.R2607">
    <property type="protein sequence ID" value="AALFPA23_002663.P2607"/>
    <property type="gene ID" value="AALFPA23_002663"/>
</dbReference>
<evidence type="ECO:0000256" key="1">
    <source>
        <dbReference type="SAM" id="MobiDB-lite"/>
    </source>
</evidence>
<feature type="region of interest" description="Disordered" evidence="1">
    <location>
        <begin position="913"/>
        <end position="938"/>
    </location>
</feature>
<feature type="compositionally biased region" description="Basic residues" evidence="1">
    <location>
        <begin position="678"/>
        <end position="689"/>
    </location>
</feature>
<reference evidence="3" key="2">
    <citation type="submission" date="2025-05" db="UniProtKB">
        <authorList>
            <consortium name="EnsemblMetazoa"/>
        </authorList>
    </citation>
    <scope>IDENTIFICATION</scope>
    <source>
        <strain evidence="3">Foshan</strain>
    </source>
</reference>
<feature type="compositionally biased region" description="Polar residues" evidence="1">
    <location>
        <begin position="626"/>
        <end position="639"/>
    </location>
</feature>
<feature type="compositionally biased region" description="Basic and acidic residues" evidence="1">
    <location>
        <begin position="1022"/>
        <end position="1034"/>
    </location>
</feature>
<feature type="compositionally biased region" description="Acidic residues" evidence="1">
    <location>
        <begin position="322"/>
        <end position="334"/>
    </location>
</feature>
<accession>A0ABM1XTB2</accession>
<feature type="region of interest" description="Disordered" evidence="1">
    <location>
        <begin position="145"/>
        <end position="169"/>
    </location>
</feature>
<feature type="compositionally biased region" description="Basic residues" evidence="1">
    <location>
        <begin position="506"/>
        <end position="516"/>
    </location>
</feature>
<feature type="compositionally biased region" description="Low complexity" evidence="1">
    <location>
        <begin position="545"/>
        <end position="554"/>
    </location>
</feature>
<proteinExistence type="predicted"/>
<feature type="compositionally biased region" description="Basic and acidic residues" evidence="1">
    <location>
        <begin position="560"/>
        <end position="573"/>
    </location>
</feature>
<dbReference type="InterPro" id="IPR055264">
    <property type="entry name" value="BOD1/SHG1_dom"/>
</dbReference>
<feature type="compositionally biased region" description="Basic and acidic residues" evidence="1">
    <location>
        <begin position="298"/>
        <end position="309"/>
    </location>
</feature>
<evidence type="ECO:0000313" key="3">
    <source>
        <dbReference type="EnsemblMetazoa" id="AALFPA23_002663.P2607"/>
    </source>
</evidence>
<keyword evidence="4" id="KW-1185">Reference proteome</keyword>
<feature type="compositionally biased region" description="Basic and acidic residues" evidence="1">
    <location>
        <begin position="415"/>
        <end position="431"/>
    </location>
</feature>
<dbReference type="RefSeq" id="XP_019535470.3">
    <property type="nucleotide sequence ID" value="XM_019679925.3"/>
</dbReference>
<feature type="compositionally biased region" description="Basic and acidic residues" evidence="1">
    <location>
        <begin position="392"/>
        <end position="405"/>
    </location>
</feature>
<feature type="region of interest" description="Disordered" evidence="1">
    <location>
        <begin position="1157"/>
        <end position="1202"/>
    </location>
</feature>
<dbReference type="Proteomes" id="UP000069940">
    <property type="component" value="Unassembled WGS sequence"/>
</dbReference>
<dbReference type="GeneID" id="109406924"/>
<feature type="compositionally biased region" description="Low complexity" evidence="1">
    <location>
        <begin position="1035"/>
        <end position="1050"/>
    </location>
</feature>
<protein>
    <recommendedName>
        <fullName evidence="2">BOD1/SHG1 domain-containing protein</fullName>
    </recommendedName>
</protein>
<dbReference type="PANTHER" id="PTHR31532:SF10">
    <property type="entry name" value="BIORIENTATION OF CHROMOSOMES IN CELL DIVISION PROTEIN 1-LIKE 1"/>
    <property type="match status" value="1"/>
</dbReference>
<feature type="region of interest" description="Disordered" evidence="1">
    <location>
        <begin position="978"/>
        <end position="1089"/>
    </location>
</feature>
<name>A0ABM1XTB2_AEDAL</name>
<dbReference type="Pfam" id="PF05205">
    <property type="entry name" value="COMPASS-Shg1"/>
    <property type="match status" value="1"/>
</dbReference>
<feature type="compositionally biased region" description="Basic and acidic residues" evidence="1">
    <location>
        <begin position="612"/>
        <end position="625"/>
    </location>
</feature>
<feature type="compositionally biased region" description="Basic and acidic residues" evidence="1">
    <location>
        <begin position="643"/>
        <end position="655"/>
    </location>
</feature>
<feature type="region of interest" description="Disordered" evidence="1">
    <location>
        <begin position="184"/>
        <end position="655"/>
    </location>
</feature>
<feature type="compositionally biased region" description="Basic and acidic residues" evidence="1">
    <location>
        <begin position="350"/>
        <end position="366"/>
    </location>
</feature>
<reference evidence="4" key="1">
    <citation type="journal article" date="2015" name="Proc. Natl. Acad. Sci. U.S.A.">
        <title>Genome sequence of the Asian Tiger mosquito, Aedes albopictus, reveals insights into its biology, genetics, and evolution.</title>
        <authorList>
            <person name="Chen X.G."/>
            <person name="Jiang X."/>
            <person name="Gu J."/>
            <person name="Xu M."/>
            <person name="Wu Y."/>
            <person name="Deng Y."/>
            <person name="Zhang C."/>
            <person name="Bonizzoni M."/>
            <person name="Dermauw W."/>
            <person name="Vontas J."/>
            <person name="Armbruster P."/>
            <person name="Huang X."/>
            <person name="Yang Y."/>
            <person name="Zhang H."/>
            <person name="He W."/>
            <person name="Peng H."/>
            <person name="Liu Y."/>
            <person name="Wu K."/>
            <person name="Chen J."/>
            <person name="Lirakis M."/>
            <person name="Topalis P."/>
            <person name="Van Leeuwen T."/>
            <person name="Hall A.B."/>
            <person name="Jiang X."/>
            <person name="Thorpe C."/>
            <person name="Mueller R.L."/>
            <person name="Sun C."/>
            <person name="Waterhouse R.M."/>
            <person name="Yan G."/>
            <person name="Tu Z.J."/>
            <person name="Fang X."/>
            <person name="James A.A."/>
        </authorList>
    </citation>
    <scope>NUCLEOTIDE SEQUENCE [LARGE SCALE GENOMIC DNA]</scope>
    <source>
        <strain evidence="4">Foshan</strain>
    </source>
</reference>
<dbReference type="PANTHER" id="PTHR31532">
    <property type="entry name" value="BIORIENTATION OF CHROMOSOMES IN CELL DIVISION 1 FAMILY MEMBER"/>
    <property type="match status" value="1"/>
</dbReference>
<feature type="compositionally biased region" description="Polar residues" evidence="1">
    <location>
        <begin position="193"/>
        <end position="216"/>
    </location>
</feature>
<sequence>MDNNLADDPNFIDAIVKEVKSQGLFDQFRKECLADVDTKPAYQNLRQRVESSVSKFLSQQKWSDNIRHKNQLREKLRKNIIDSGFLETGVERIVDQVVNPKISTVFHPKVEDIVYNYLGIEKPKPAVNGSGGLDVQTDFLPEDLEAVSPDSDKKSSSASSDIHPPMEPNQHEELKENIDDFESPAFEPLETRPPSQTKYESNDSHASAISGLTSQESVEDELVNESVSEQVGFEPADKQQANNVNEILVSVSGMAGNSPGKVSPEIAQNDSQLSQVSSNSRLSIITNSETTGQQQQQEQDKLGDPRLDITEEAQMPKFNENSNEEEGELSDSNDGDPGASSELEPQKSNFDLRQEAYDFKGTDRNRYLGTELEGELGERFTGRSGSGNNDGYARDEPTEPEEQHRIGSSPLAPARFEENSSHSERSLRICEDSTLEQKTLDTSDQVDNGDSAKTPLNDEHSTQSAPDVDKMDSSPVEVISLAAIQQHVADGDSRKDRHRGRDSDRKRHSSSHRHGSSSRDDRKQKPSSTSSRRSDRDRDRKHENGNSNSNSGNSRKTHDKRKEDDDHYSSHEKPTKRRRSTDRDSNDGAECGKYSRASGQGSVRSGEPAQDTGRDAQNSEKRGEGNQDSQAQLNDSLESSFEGFHEDQMHDNPKKMDKLAMILAKSSSKLKSTECSHKTIKKTKKPIHKSPKDVDRKNATSNMDVFAFSFDKPAKLGKNGETDHDDVEPVLPEVDSFDNLEEGVIVLEPTELAKVIEANEQQFAQATVSSVVDDDDDEIVQTAPHTFPITNPDDLVTLTTQPVIVDQMLTNGDNMDLELLIGEKQLRGDERTLDKIQQGLDVAKNRIRKPKIASNFSEARKIMKVRRQIEREEKKKREQAMALAKKLITENGNDQDDQGIELEFVCDANRNSSGPIISSPVRQKASKPNSSFEEESDLRYLPEDDQIFGEKKDLLEFLRHRTAGVAVPDDFKQNESRLYSLDSTPRHEKSARNIFPDNEDEETMTVELADPINDQPSVSKSDAGDHPHSFKEQKQQSPVPSVAVVKSSASTDSIERASELVEKATTPKQRTSKRKQSRSPPNAAASTEIDFEACLPVQRIDKEDQQASKTDDEIVQPCKESFNTPNNVRKARRVGLPKPKAITSTAILTVDISDVKPLTEGKESPGNNNNGILKAKRYSSDDLYKPRYNSRTRTRASEQVGI</sequence>
<feature type="compositionally biased region" description="Polar residues" evidence="1">
    <location>
        <begin position="436"/>
        <end position="448"/>
    </location>
</feature>
<evidence type="ECO:0000259" key="2">
    <source>
        <dbReference type="Pfam" id="PF05205"/>
    </source>
</evidence>
<feature type="compositionally biased region" description="Basic and acidic residues" evidence="1">
    <location>
        <begin position="532"/>
        <end position="544"/>
    </location>
</feature>
<feature type="compositionally biased region" description="Basic and acidic residues" evidence="1">
    <location>
        <begin position="489"/>
        <end position="505"/>
    </location>
</feature>
<feature type="compositionally biased region" description="Basic and acidic residues" evidence="1">
    <location>
        <begin position="456"/>
        <end position="472"/>
    </location>
</feature>
<evidence type="ECO:0000313" key="4">
    <source>
        <dbReference type="Proteomes" id="UP000069940"/>
    </source>
</evidence>
<feature type="region of interest" description="Disordered" evidence="1">
    <location>
        <begin position="667"/>
        <end position="698"/>
    </location>
</feature>
<organism evidence="3 4">
    <name type="scientific">Aedes albopictus</name>
    <name type="common">Asian tiger mosquito</name>
    <name type="synonym">Stegomyia albopicta</name>
    <dbReference type="NCBI Taxonomy" id="7160"/>
    <lineage>
        <taxon>Eukaryota</taxon>
        <taxon>Metazoa</taxon>
        <taxon>Ecdysozoa</taxon>
        <taxon>Arthropoda</taxon>
        <taxon>Hexapoda</taxon>
        <taxon>Insecta</taxon>
        <taxon>Pterygota</taxon>
        <taxon>Neoptera</taxon>
        <taxon>Endopterygota</taxon>
        <taxon>Diptera</taxon>
        <taxon>Nematocera</taxon>
        <taxon>Culicoidea</taxon>
        <taxon>Culicidae</taxon>
        <taxon>Culicinae</taxon>
        <taxon>Aedini</taxon>
        <taxon>Aedes</taxon>
        <taxon>Stegomyia</taxon>
    </lineage>
</organism>
<feature type="domain" description="BOD1/SHG1" evidence="2">
    <location>
        <begin position="15"/>
        <end position="111"/>
    </location>
</feature>